<name>A0A7C4I5K7_CALS0</name>
<dbReference type="Pfam" id="PF00338">
    <property type="entry name" value="Ribosomal_S10"/>
    <property type="match status" value="1"/>
</dbReference>
<evidence type="ECO:0000313" key="8">
    <source>
        <dbReference type="EMBL" id="HGN90068.1"/>
    </source>
</evidence>
<dbReference type="GO" id="GO:0006412">
    <property type="term" value="P:translation"/>
    <property type="evidence" value="ECO:0007669"/>
    <property type="project" value="UniProtKB-UniRule"/>
</dbReference>
<dbReference type="EMBL" id="DTAD01000030">
    <property type="protein sequence ID" value="HGN90068.1"/>
    <property type="molecule type" value="Genomic_DNA"/>
</dbReference>
<dbReference type="EMBL" id="DRXG01000007">
    <property type="protein sequence ID" value="HHN51740.1"/>
    <property type="molecule type" value="Genomic_DNA"/>
</dbReference>
<comment type="subunit">
    <text evidence="5">Part of the 30S ribosomal subunit.</text>
</comment>
<reference evidence="8" key="1">
    <citation type="journal article" date="2020" name="mSystems">
        <title>Genome- and Community-Level Interaction Insights into Carbon Utilization and Element Cycling Functions of Hydrothermarchaeota in Hydrothermal Sediment.</title>
        <authorList>
            <person name="Zhou Z."/>
            <person name="Liu Y."/>
            <person name="Xu W."/>
            <person name="Pan J."/>
            <person name="Luo Z.H."/>
            <person name="Li M."/>
        </authorList>
    </citation>
    <scope>NUCLEOTIDE SEQUENCE [LARGE SCALE GENOMIC DNA]</scope>
    <source>
        <strain evidence="9">SpSt-1073</strain>
        <strain evidence="8">SpSt-613</strain>
        <strain evidence="7">SpSt-669</strain>
    </source>
</reference>
<dbReference type="GO" id="GO:0003735">
    <property type="term" value="F:structural constituent of ribosome"/>
    <property type="evidence" value="ECO:0007669"/>
    <property type="project" value="UniProtKB-UniRule"/>
</dbReference>
<dbReference type="EMBL" id="DTCM01000005">
    <property type="protein sequence ID" value="HGL40108.1"/>
    <property type="molecule type" value="Genomic_DNA"/>
</dbReference>
<sequence>MTQIVRIKVTSTNLSKLEEVCREIRDIAEKTGTKISGPIPLPVKKLVIPTRKSPCGEGTKTWRKHQMRIHRRLIDLGITDQRVMRQIMRIQIPDDVAIEMQMTTK</sequence>
<keyword evidence="2 5" id="KW-0689">Ribosomal protein</keyword>
<dbReference type="InterPro" id="IPR001848">
    <property type="entry name" value="Ribosomal_uS10"/>
</dbReference>
<evidence type="ECO:0000256" key="1">
    <source>
        <dbReference type="ARBA" id="ARBA00007102"/>
    </source>
</evidence>
<gene>
    <name evidence="8" type="primary">rpsJ</name>
    <name evidence="5" type="synonym">rps10</name>
    <name evidence="9" type="ORF">ENM30_00335</name>
    <name evidence="8" type="ORF">ENT82_02935</name>
    <name evidence="7" type="ORF">ENU43_00325</name>
</gene>
<dbReference type="GO" id="GO:0015935">
    <property type="term" value="C:small ribosomal subunit"/>
    <property type="evidence" value="ECO:0007669"/>
    <property type="project" value="UniProtKB-UniRule"/>
</dbReference>
<dbReference type="PANTHER" id="PTHR11700">
    <property type="entry name" value="30S RIBOSOMAL PROTEIN S10 FAMILY MEMBER"/>
    <property type="match status" value="1"/>
</dbReference>
<accession>A0A7C4I5K7</accession>
<dbReference type="InterPro" id="IPR036838">
    <property type="entry name" value="Ribosomal_uS10_dom_sf"/>
</dbReference>
<evidence type="ECO:0000256" key="5">
    <source>
        <dbReference type="HAMAP-Rule" id="MF_00508"/>
    </source>
</evidence>
<evidence type="ECO:0000256" key="4">
    <source>
        <dbReference type="ARBA" id="ARBA00035162"/>
    </source>
</evidence>
<dbReference type="InterPro" id="IPR027486">
    <property type="entry name" value="Ribosomal_uS10_dom"/>
</dbReference>
<dbReference type="NCBIfam" id="TIGR01046">
    <property type="entry name" value="uS10_euk_arch"/>
    <property type="match status" value="1"/>
</dbReference>
<dbReference type="SUPFAM" id="SSF54999">
    <property type="entry name" value="Ribosomal protein S10"/>
    <property type="match status" value="1"/>
</dbReference>
<dbReference type="GO" id="GO:0000049">
    <property type="term" value="F:tRNA binding"/>
    <property type="evidence" value="ECO:0007669"/>
    <property type="project" value="UniProtKB-UniRule"/>
</dbReference>
<evidence type="ECO:0000259" key="6">
    <source>
        <dbReference type="SMART" id="SM01403"/>
    </source>
</evidence>
<evidence type="ECO:0000256" key="3">
    <source>
        <dbReference type="ARBA" id="ARBA00023274"/>
    </source>
</evidence>
<comment type="similarity">
    <text evidence="1 5">Belongs to the universal ribosomal protein uS10 family.</text>
</comment>
<dbReference type="SMART" id="SM01403">
    <property type="entry name" value="Ribosomal_S10"/>
    <property type="match status" value="1"/>
</dbReference>
<evidence type="ECO:0000313" key="7">
    <source>
        <dbReference type="EMBL" id="HGL40108.1"/>
    </source>
</evidence>
<comment type="caution">
    <text evidence="8">The sequence shown here is derived from an EMBL/GenBank/DDBJ whole genome shotgun (WGS) entry which is preliminary data.</text>
</comment>
<dbReference type="Gene3D" id="3.30.70.600">
    <property type="entry name" value="Ribosomal protein S10 domain"/>
    <property type="match status" value="1"/>
</dbReference>
<feature type="domain" description="Small ribosomal subunit protein uS10" evidence="6">
    <location>
        <begin position="6"/>
        <end position="101"/>
    </location>
</feature>
<dbReference type="FunFam" id="3.30.70.600:FF:000004">
    <property type="entry name" value="30S ribosomal protein S10"/>
    <property type="match status" value="1"/>
</dbReference>
<dbReference type="HAMAP" id="MF_00508">
    <property type="entry name" value="Ribosomal_uS10"/>
    <property type="match status" value="1"/>
</dbReference>
<keyword evidence="3 5" id="KW-0687">Ribonucleoprotein</keyword>
<organism evidence="8">
    <name type="scientific">Caldiarchaeum subterraneum</name>
    <dbReference type="NCBI Taxonomy" id="311458"/>
    <lineage>
        <taxon>Archaea</taxon>
        <taxon>Nitrososphaerota</taxon>
        <taxon>Candidatus Caldarchaeales</taxon>
        <taxon>Candidatus Caldarchaeaceae</taxon>
        <taxon>Candidatus Caldarchaeum</taxon>
    </lineage>
</organism>
<dbReference type="AlphaFoldDB" id="A0A7C4I5K7"/>
<protein>
    <recommendedName>
        <fullName evidence="4 5">Small ribosomal subunit protein uS10</fullName>
    </recommendedName>
</protein>
<dbReference type="InterPro" id="IPR005729">
    <property type="entry name" value="Ribosomal_uS10_euk/arc"/>
</dbReference>
<proteinExistence type="inferred from homology"/>
<evidence type="ECO:0000313" key="9">
    <source>
        <dbReference type="EMBL" id="HHN51740.1"/>
    </source>
</evidence>
<dbReference type="PRINTS" id="PR00971">
    <property type="entry name" value="RIBOSOMALS10"/>
</dbReference>
<evidence type="ECO:0000256" key="2">
    <source>
        <dbReference type="ARBA" id="ARBA00022980"/>
    </source>
</evidence>
<comment type="function">
    <text evidence="5">Involved in the binding of tRNA to the ribosomes.</text>
</comment>